<dbReference type="InterPro" id="IPR024199">
    <property type="entry name" value="Uncharacterised_DsbB"/>
</dbReference>
<dbReference type="Pfam" id="PF02600">
    <property type="entry name" value="DsbB"/>
    <property type="match status" value="1"/>
</dbReference>
<comment type="subcellular location">
    <subcellularLocation>
        <location evidence="1">Membrane</location>
        <topology evidence="1">Multi-pass membrane protein</topology>
    </subcellularLocation>
</comment>
<evidence type="ECO:0000256" key="2">
    <source>
        <dbReference type="ARBA" id="ARBA00022692"/>
    </source>
</evidence>
<proteinExistence type="predicted"/>
<dbReference type="EMBL" id="JBIHMM010000001">
    <property type="protein sequence ID" value="MFH0252653.1"/>
    <property type="molecule type" value="Genomic_DNA"/>
</dbReference>
<dbReference type="InterPro" id="IPR023380">
    <property type="entry name" value="DsbB-like_sf"/>
</dbReference>
<dbReference type="Proteomes" id="UP001607157">
    <property type="component" value="Unassembled WGS sequence"/>
</dbReference>
<evidence type="ECO:0000256" key="4">
    <source>
        <dbReference type="ARBA" id="ARBA00023136"/>
    </source>
</evidence>
<evidence type="ECO:0000256" key="1">
    <source>
        <dbReference type="ARBA" id="ARBA00004141"/>
    </source>
</evidence>
<keyword evidence="4 5" id="KW-0472">Membrane</keyword>
<organism evidence="6 7">
    <name type="scientific">Roseovarius aquimarinus</name>
    <dbReference type="NCBI Taxonomy" id="1229156"/>
    <lineage>
        <taxon>Bacteria</taxon>
        <taxon>Pseudomonadati</taxon>
        <taxon>Pseudomonadota</taxon>
        <taxon>Alphaproteobacteria</taxon>
        <taxon>Rhodobacterales</taxon>
        <taxon>Roseobacteraceae</taxon>
        <taxon>Roseovarius</taxon>
    </lineage>
</organism>
<name>A0ABW7I3A3_9RHOB</name>
<feature type="transmembrane region" description="Helical" evidence="5">
    <location>
        <begin position="64"/>
        <end position="82"/>
    </location>
</feature>
<dbReference type="PIRSF" id="PIRSF033913">
    <property type="entry name" value="S-S_format_DsbB"/>
    <property type="match status" value="1"/>
</dbReference>
<dbReference type="RefSeq" id="WP_377169204.1">
    <property type="nucleotide sequence ID" value="NZ_JBHTJC010000001.1"/>
</dbReference>
<protein>
    <submittedName>
        <fullName evidence="6">Disulfide bond formation protein B</fullName>
    </submittedName>
</protein>
<evidence type="ECO:0000256" key="3">
    <source>
        <dbReference type="ARBA" id="ARBA00022989"/>
    </source>
</evidence>
<dbReference type="Gene3D" id="1.20.1550.10">
    <property type="entry name" value="DsbB-like"/>
    <property type="match status" value="1"/>
</dbReference>
<comment type="caution">
    <text evidence="6">The sequence shown here is derived from an EMBL/GenBank/DDBJ whole genome shotgun (WGS) entry which is preliminary data.</text>
</comment>
<gene>
    <name evidence="6" type="ORF">ACGRVM_02005</name>
</gene>
<evidence type="ECO:0000313" key="6">
    <source>
        <dbReference type="EMBL" id="MFH0252653.1"/>
    </source>
</evidence>
<feature type="transmembrane region" description="Helical" evidence="5">
    <location>
        <begin position="134"/>
        <end position="152"/>
    </location>
</feature>
<dbReference type="InterPro" id="IPR003752">
    <property type="entry name" value="DiS_bond_form_DsbB/BdbC"/>
</dbReference>
<accession>A0ABW7I3A3</accession>
<sequence>MSRNAYIALAALGSALLLAGAFAFQHIGGLAPCSLCLWQRWPHAAAALIGLFALALGRWSHGRFMPWLGLLAVLTSAGIAAYHTGVERDWWEGPTACSGGGLDAGSGADLLSLEGPLGVVMCDEVAWQMAGLSMASWNMLASLALAGLWIMAARR</sequence>
<keyword evidence="2 5" id="KW-0812">Transmembrane</keyword>
<keyword evidence="3 5" id="KW-1133">Transmembrane helix</keyword>
<evidence type="ECO:0000313" key="7">
    <source>
        <dbReference type="Proteomes" id="UP001607157"/>
    </source>
</evidence>
<dbReference type="SUPFAM" id="SSF158442">
    <property type="entry name" value="DsbB-like"/>
    <property type="match status" value="1"/>
</dbReference>
<keyword evidence="7" id="KW-1185">Reference proteome</keyword>
<feature type="transmembrane region" description="Helical" evidence="5">
    <location>
        <begin position="39"/>
        <end position="57"/>
    </location>
</feature>
<evidence type="ECO:0000256" key="5">
    <source>
        <dbReference type="SAM" id="Phobius"/>
    </source>
</evidence>
<reference evidence="6 7" key="1">
    <citation type="submission" date="2024-10" db="EMBL/GenBank/DDBJ databases">
        <authorList>
            <person name="Yang X.-N."/>
        </authorList>
    </citation>
    <scope>NUCLEOTIDE SEQUENCE [LARGE SCALE GENOMIC DNA]</scope>
    <source>
        <strain evidence="6 7">CAU 1059</strain>
    </source>
</reference>